<gene>
    <name evidence="2" type="ORF">JKL49_06905</name>
</gene>
<dbReference type="InterPro" id="IPR036812">
    <property type="entry name" value="NAD(P)_OxRdtase_dom_sf"/>
</dbReference>
<accession>A0A941CYS6</accession>
<dbReference type="SUPFAM" id="SSF51430">
    <property type="entry name" value="NAD(P)-linked oxidoreductase"/>
    <property type="match status" value="1"/>
</dbReference>
<sequence>MRYRPFGASGKAVSAISLLLREAPNMTTPHAWRTLVFGAMECGVNCFEITAGSEVMALGFGEALRAVERRLIAIGWRIHGDPRKVLTAEAISNSVRGGLARTGAGYFDVLMLDEAAFETLAPDAQGYLADLRAAGLVLQMGVVGDGDSIDACLESGLFDVLATPFSLVSDWKARRRIKEASARDMTMIAYDPFPAALCRPSSGGGSIRTGLFKRADPLAGAGTYAFLHHTHGWTAEEVCLAYALTEPAFASVQVEQFRAESIERLALITDKDLPTGVAAQIEMARFSADTTDQRRA</sequence>
<dbReference type="EMBL" id="JAGSGD010000001">
    <property type="protein sequence ID" value="MBR7619116.1"/>
    <property type="molecule type" value="Genomic_DNA"/>
</dbReference>
<organism evidence="2 3">
    <name type="scientific">Phenylobacterium glaciei</name>
    <dbReference type="NCBI Taxonomy" id="2803784"/>
    <lineage>
        <taxon>Bacteria</taxon>
        <taxon>Pseudomonadati</taxon>
        <taxon>Pseudomonadota</taxon>
        <taxon>Alphaproteobacteria</taxon>
        <taxon>Caulobacterales</taxon>
        <taxon>Caulobacteraceae</taxon>
        <taxon>Phenylobacterium</taxon>
    </lineage>
</organism>
<evidence type="ECO:0000313" key="3">
    <source>
        <dbReference type="Proteomes" id="UP000622580"/>
    </source>
</evidence>
<dbReference type="InterPro" id="IPR023210">
    <property type="entry name" value="NADP_OxRdtase_dom"/>
</dbReference>
<dbReference type="Pfam" id="PF00248">
    <property type="entry name" value="Aldo_ket_red"/>
    <property type="match status" value="1"/>
</dbReference>
<reference evidence="2" key="1">
    <citation type="submission" date="2021-04" db="EMBL/GenBank/DDBJ databases">
        <title>Draft genome assembly of strain Phenylobacterium sp. 20VBR1 using MiniION and Illumina platforms.</title>
        <authorList>
            <person name="Thomas F.A."/>
            <person name="Krishnan K.P."/>
            <person name="Sinha R.K."/>
        </authorList>
    </citation>
    <scope>NUCLEOTIDE SEQUENCE</scope>
    <source>
        <strain evidence="2">20VBR1</strain>
    </source>
</reference>
<name>A0A941CYS6_9CAUL</name>
<dbReference type="RefSeq" id="WP_215339266.1">
    <property type="nucleotide sequence ID" value="NZ_JAGSGD010000001.1"/>
</dbReference>
<dbReference type="Gene3D" id="3.20.20.100">
    <property type="entry name" value="NADP-dependent oxidoreductase domain"/>
    <property type="match status" value="1"/>
</dbReference>
<dbReference type="AlphaFoldDB" id="A0A941CYS6"/>
<comment type="caution">
    <text evidence="2">The sequence shown here is derived from an EMBL/GenBank/DDBJ whole genome shotgun (WGS) entry which is preliminary data.</text>
</comment>
<evidence type="ECO:0000313" key="2">
    <source>
        <dbReference type="EMBL" id="MBR7619116.1"/>
    </source>
</evidence>
<protein>
    <submittedName>
        <fullName evidence="2">Aldo/keto reductase</fullName>
    </submittedName>
</protein>
<keyword evidence="3" id="KW-1185">Reference proteome</keyword>
<proteinExistence type="predicted"/>
<dbReference type="Proteomes" id="UP000622580">
    <property type="component" value="Unassembled WGS sequence"/>
</dbReference>
<feature type="domain" description="NADP-dependent oxidoreductase" evidence="1">
    <location>
        <begin position="60"/>
        <end position="281"/>
    </location>
</feature>
<evidence type="ECO:0000259" key="1">
    <source>
        <dbReference type="Pfam" id="PF00248"/>
    </source>
</evidence>